<feature type="signal peptide" evidence="1">
    <location>
        <begin position="1"/>
        <end position="23"/>
    </location>
</feature>
<accession>A0A1G7STF5</accession>
<feature type="chain" id="PRO_5010252483" description="SnoaL-like domain-containing protein" evidence="1">
    <location>
        <begin position="24"/>
        <end position="154"/>
    </location>
</feature>
<sequence length="154" mass="16455">MAYYRSISAIAALMTALSSPVFAQDGTPVHDDSPCALRAVIEGYYDDIARGDFATAYALWGGEGQASGKSYDAFRAGYAETAKVQVFTAPPSEIEGAVGSLYATVPVRLEAETTGGEHQSFAGVYTLRRVNDVEGASPAQLRWHIESAQIKSLR</sequence>
<dbReference type="AlphaFoldDB" id="A0A1G7STF5"/>
<organism evidence="2 3">
    <name type="scientific">Celeribacter baekdonensis</name>
    <dbReference type="NCBI Taxonomy" id="875171"/>
    <lineage>
        <taxon>Bacteria</taxon>
        <taxon>Pseudomonadati</taxon>
        <taxon>Pseudomonadota</taxon>
        <taxon>Alphaproteobacteria</taxon>
        <taxon>Rhodobacterales</taxon>
        <taxon>Roseobacteraceae</taxon>
        <taxon>Celeribacter</taxon>
    </lineage>
</organism>
<dbReference type="EMBL" id="FNBL01000015">
    <property type="protein sequence ID" value="SDG25719.1"/>
    <property type="molecule type" value="Genomic_DNA"/>
</dbReference>
<gene>
    <name evidence="2" type="ORF">SAMN04488117_11510</name>
</gene>
<evidence type="ECO:0000313" key="2">
    <source>
        <dbReference type="EMBL" id="SDG25719.1"/>
    </source>
</evidence>
<keyword evidence="1" id="KW-0732">Signal</keyword>
<proteinExistence type="predicted"/>
<dbReference type="Proteomes" id="UP000182284">
    <property type="component" value="Unassembled WGS sequence"/>
</dbReference>
<protein>
    <recommendedName>
        <fullName evidence="4">SnoaL-like domain-containing protein</fullName>
    </recommendedName>
</protein>
<evidence type="ECO:0000313" key="3">
    <source>
        <dbReference type="Proteomes" id="UP000182284"/>
    </source>
</evidence>
<evidence type="ECO:0000256" key="1">
    <source>
        <dbReference type="SAM" id="SignalP"/>
    </source>
</evidence>
<evidence type="ECO:0008006" key="4">
    <source>
        <dbReference type="Google" id="ProtNLM"/>
    </source>
</evidence>
<reference evidence="2 3" key="1">
    <citation type="submission" date="2016-10" db="EMBL/GenBank/DDBJ databases">
        <authorList>
            <person name="de Groot N.N."/>
        </authorList>
    </citation>
    <scope>NUCLEOTIDE SEQUENCE [LARGE SCALE GENOMIC DNA]</scope>
    <source>
        <strain evidence="2 3">DSM 27375</strain>
    </source>
</reference>
<name>A0A1G7STF5_9RHOB</name>